<accession>A0A1Q6A014</accession>
<sequence>MPQNVKYWLLIVIIIAKVEAKSISGLSTDELNIQIEANSSVSNNHFKINIRKKHNIVNIAYSILDSIRYSALHKDTAYMRIIDEFKKGKSIKDSVAKKLFDDLVERNSVYKRDLIVANLKSDKAYDHLLGLMMTSSKEELENKEQNKSRIILDDTYVKYTVNISSQTKIALAHSPSQISNPLLYQLLTQTLNLCREKHRNNFLDKGLTSGY</sequence>
<gene>
    <name evidence="1" type="ORF">RG47T_2816</name>
</gene>
<evidence type="ECO:0000313" key="2">
    <source>
        <dbReference type="Proteomes" id="UP000186720"/>
    </source>
</evidence>
<dbReference type="RefSeq" id="WP_074489984.1">
    <property type="nucleotide sequence ID" value="NZ_FPAM01000018.1"/>
</dbReference>
<reference evidence="1 2" key="1">
    <citation type="submission" date="2016-11" db="EMBL/GenBank/DDBJ databases">
        <title>Whole Genome Sequencing of Mucilaginibacter polytrichastri RG4-7(T) isolated from the moss sample.</title>
        <authorList>
            <person name="Li Y."/>
        </authorList>
    </citation>
    <scope>NUCLEOTIDE SEQUENCE [LARGE SCALE GENOMIC DNA]</scope>
    <source>
        <strain evidence="1 2">RG4-7</strain>
    </source>
</reference>
<keyword evidence="2" id="KW-1185">Reference proteome</keyword>
<comment type="caution">
    <text evidence="1">The sequence shown here is derived from an EMBL/GenBank/DDBJ whole genome shotgun (WGS) entry which is preliminary data.</text>
</comment>
<dbReference type="Proteomes" id="UP000186720">
    <property type="component" value="Unassembled WGS sequence"/>
</dbReference>
<dbReference type="AlphaFoldDB" id="A0A1Q6A014"/>
<dbReference type="EMBL" id="MPPL01000001">
    <property type="protein sequence ID" value="OKS87355.1"/>
    <property type="molecule type" value="Genomic_DNA"/>
</dbReference>
<name>A0A1Q6A014_9SPHI</name>
<protein>
    <submittedName>
        <fullName evidence="1">Uncharacterized protein</fullName>
    </submittedName>
</protein>
<proteinExistence type="predicted"/>
<evidence type="ECO:0000313" key="1">
    <source>
        <dbReference type="EMBL" id="OKS87355.1"/>
    </source>
</evidence>
<organism evidence="1 2">
    <name type="scientific">Mucilaginibacter polytrichastri</name>
    <dbReference type="NCBI Taxonomy" id="1302689"/>
    <lineage>
        <taxon>Bacteria</taxon>
        <taxon>Pseudomonadati</taxon>
        <taxon>Bacteroidota</taxon>
        <taxon>Sphingobacteriia</taxon>
        <taxon>Sphingobacteriales</taxon>
        <taxon>Sphingobacteriaceae</taxon>
        <taxon>Mucilaginibacter</taxon>
    </lineage>
</organism>